<dbReference type="AlphaFoldDB" id="A0A1J1ICF6"/>
<dbReference type="Proteomes" id="UP000183832">
    <property type="component" value="Unassembled WGS sequence"/>
</dbReference>
<accession>A0A1J1ICF6</accession>
<reference evidence="1 2" key="1">
    <citation type="submission" date="2015-04" db="EMBL/GenBank/DDBJ databases">
        <authorList>
            <person name="Syromyatnikov M.Y."/>
            <person name="Popov V.N."/>
        </authorList>
    </citation>
    <scope>NUCLEOTIDE SEQUENCE [LARGE SCALE GENOMIC DNA]</scope>
</reference>
<proteinExistence type="predicted"/>
<dbReference type="EMBL" id="CVRI01000043">
    <property type="protein sequence ID" value="CRK96121.1"/>
    <property type="molecule type" value="Genomic_DNA"/>
</dbReference>
<gene>
    <name evidence="1" type="ORF">CLUMA_CG009551</name>
</gene>
<protein>
    <submittedName>
        <fullName evidence="1">CLUMA_CG009551, isoform A</fullName>
    </submittedName>
</protein>
<organism evidence="1 2">
    <name type="scientific">Clunio marinus</name>
    <dbReference type="NCBI Taxonomy" id="568069"/>
    <lineage>
        <taxon>Eukaryota</taxon>
        <taxon>Metazoa</taxon>
        <taxon>Ecdysozoa</taxon>
        <taxon>Arthropoda</taxon>
        <taxon>Hexapoda</taxon>
        <taxon>Insecta</taxon>
        <taxon>Pterygota</taxon>
        <taxon>Neoptera</taxon>
        <taxon>Endopterygota</taxon>
        <taxon>Diptera</taxon>
        <taxon>Nematocera</taxon>
        <taxon>Chironomoidea</taxon>
        <taxon>Chironomidae</taxon>
        <taxon>Clunio</taxon>
    </lineage>
</organism>
<evidence type="ECO:0000313" key="2">
    <source>
        <dbReference type="Proteomes" id="UP000183832"/>
    </source>
</evidence>
<keyword evidence="2" id="KW-1185">Reference proteome</keyword>
<sequence length="69" mass="7876">MLNDCLEVFPSLSLEVSVLHHMYANPYSFFIVHGELVLPVDCQAREKGLNDYCNVQVNQKLMKGKQAFC</sequence>
<name>A0A1J1ICF6_9DIPT</name>
<evidence type="ECO:0000313" key="1">
    <source>
        <dbReference type="EMBL" id="CRK96121.1"/>
    </source>
</evidence>